<organism evidence="9 10">
    <name type="scientific">Chelatococcus reniformis</name>
    <dbReference type="NCBI Taxonomy" id="1494448"/>
    <lineage>
        <taxon>Bacteria</taxon>
        <taxon>Pseudomonadati</taxon>
        <taxon>Pseudomonadota</taxon>
        <taxon>Alphaproteobacteria</taxon>
        <taxon>Hyphomicrobiales</taxon>
        <taxon>Chelatococcaceae</taxon>
        <taxon>Chelatococcus</taxon>
    </lineage>
</organism>
<dbReference type="PANTHER" id="PTHR43767">
    <property type="entry name" value="LONG-CHAIN-FATTY-ACID--COA LIGASE"/>
    <property type="match status" value="1"/>
</dbReference>
<evidence type="ECO:0000256" key="4">
    <source>
        <dbReference type="ARBA" id="ARBA00026121"/>
    </source>
</evidence>
<evidence type="ECO:0000259" key="7">
    <source>
        <dbReference type="Pfam" id="PF00501"/>
    </source>
</evidence>
<evidence type="ECO:0000256" key="2">
    <source>
        <dbReference type="ARBA" id="ARBA00005005"/>
    </source>
</evidence>
<dbReference type="EC" id="6.2.1.3" evidence="4"/>
<evidence type="ECO:0000256" key="6">
    <source>
        <dbReference type="ARBA" id="ARBA00042773"/>
    </source>
</evidence>
<dbReference type="InterPro" id="IPR045851">
    <property type="entry name" value="AMP-bd_C_sf"/>
</dbReference>
<evidence type="ECO:0000313" key="9">
    <source>
        <dbReference type="EMBL" id="GGC59594.1"/>
    </source>
</evidence>
<proteinExistence type="predicted"/>
<dbReference type="Gene3D" id="3.40.50.12780">
    <property type="entry name" value="N-terminal domain of ligase-like"/>
    <property type="match status" value="1"/>
</dbReference>
<evidence type="ECO:0000259" key="8">
    <source>
        <dbReference type="Pfam" id="PF13193"/>
    </source>
</evidence>
<dbReference type="InterPro" id="IPR042099">
    <property type="entry name" value="ANL_N_sf"/>
</dbReference>
<feature type="domain" description="AMP-dependent synthetase/ligase" evidence="7">
    <location>
        <begin position="13"/>
        <end position="386"/>
    </location>
</feature>
<comment type="caution">
    <text evidence="9">The sequence shown here is derived from an EMBL/GenBank/DDBJ whole genome shotgun (WGS) entry which is preliminary data.</text>
</comment>
<keyword evidence="10" id="KW-1185">Reference proteome</keyword>
<dbReference type="InterPro" id="IPR050237">
    <property type="entry name" value="ATP-dep_AMP-bd_enzyme"/>
</dbReference>
<dbReference type="Pfam" id="PF00501">
    <property type="entry name" value="AMP-binding"/>
    <property type="match status" value="1"/>
</dbReference>
<dbReference type="PANTHER" id="PTHR43767:SF8">
    <property type="entry name" value="LONG-CHAIN-FATTY-ACID--COA LIGASE"/>
    <property type="match status" value="1"/>
</dbReference>
<dbReference type="Pfam" id="PF13193">
    <property type="entry name" value="AMP-binding_C"/>
    <property type="match status" value="1"/>
</dbReference>
<dbReference type="NCBIfam" id="NF004814">
    <property type="entry name" value="PRK06164.1"/>
    <property type="match status" value="1"/>
</dbReference>
<dbReference type="Proteomes" id="UP000637002">
    <property type="component" value="Unassembled WGS sequence"/>
</dbReference>
<feature type="domain" description="AMP-binding enzyme C-terminal" evidence="8">
    <location>
        <begin position="437"/>
        <end position="510"/>
    </location>
</feature>
<dbReference type="InterPro" id="IPR025110">
    <property type="entry name" value="AMP-bd_C"/>
</dbReference>
<keyword evidence="3" id="KW-0436">Ligase</keyword>
<evidence type="ECO:0000256" key="3">
    <source>
        <dbReference type="ARBA" id="ARBA00022598"/>
    </source>
</evidence>
<dbReference type="GO" id="GO:0016020">
    <property type="term" value="C:membrane"/>
    <property type="evidence" value="ECO:0007669"/>
    <property type="project" value="UniProtKB-SubCell"/>
</dbReference>
<evidence type="ECO:0000313" key="10">
    <source>
        <dbReference type="Proteomes" id="UP000637002"/>
    </source>
</evidence>
<name>A0A916U6L1_9HYPH</name>
<evidence type="ECO:0000256" key="5">
    <source>
        <dbReference type="ARBA" id="ARBA00039545"/>
    </source>
</evidence>
<accession>A0A916U6L1</accession>
<comment type="pathway">
    <text evidence="2">Lipid metabolism; fatty acid beta-oxidation.</text>
</comment>
<dbReference type="RefSeq" id="WP_188608825.1">
    <property type="nucleotide sequence ID" value="NZ_BMGG01000003.1"/>
</dbReference>
<dbReference type="AlphaFoldDB" id="A0A916U6L1"/>
<protein>
    <recommendedName>
        <fullName evidence="5">Long-chain-fatty-acid--CoA ligase</fullName>
        <ecNumber evidence="4">6.2.1.3</ecNumber>
    </recommendedName>
    <alternativeName>
        <fullName evidence="6">Long-chain acyl-CoA synthetase</fullName>
    </alternativeName>
</protein>
<comment type="subcellular location">
    <subcellularLocation>
        <location evidence="1">Membrane</location>
        <topology evidence="1">Peripheral membrane protein</topology>
    </subcellularLocation>
</comment>
<reference evidence="9" key="2">
    <citation type="submission" date="2020-09" db="EMBL/GenBank/DDBJ databases">
        <authorList>
            <person name="Sun Q."/>
            <person name="Zhou Y."/>
        </authorList>
    </citation>
    <scope>NUCLEOTIDE SEQUENCE</scope>
    <source>
        <strain evidence="9">CGMCC 1.12919</strain>
    </source>
</reference>
<reference evidence="9" key="1">
    <citation type="journal article" date="2014" name="Int. J. Syst. Evol. Microbiol.">
        <title>Complete genome sequence of Corynebacterium casei LMG S-19264T (=DSM 44701T), isolated from a smear-ripened cheese.</title>
        <authorList>
            <consortium name="US DOE Joint Genome Institute (JGI-PGF)"/>
            <person name="Walter F."/>
            <person name="Albersmeier A."/>
            <person name="Kalinowski J."/>
            <person name="Ruckert C."/>
        </authorList>
    </citation>
    <scope>NUCLEOTIDE SEQUENCE</scope>
    <source>
        <strain evidence="9">CGMCC 1.12919</strain>
    </source>
</reference>
<dbReference type="GO" id="GO:0004467">
    <property type="term" value="F:long-chain fatty acid-CoA ligase activity"/>
    <property type="evidence" value="ECO:0007669"/>
    <property type="project" value="UniProtKB-EC"/>
</dbReference>
<sequence length="534" mass="56232">MTPQDLTPTALLARHIAEHPDSPAFIEGECVTSFAAFGQHVGRTAAWLARQGIGPGDRVGVWLVNRVEWLALFFALGRLGATLVAVNTRYRSAELEHILGLSGARLLVLQLNFRSIDFPAVLAGVDSAKLPALERIAVVDAAGAGLQTILGKPAVAFDAFATEAVPPADASAADAPLILFTTSGTTRGPKLVVHPQRTLTLHGQRCAAAFGLGAPDAKLLAAMPFCGVFGMAALMAAFAGGIPSVLLDAVDAEATADLIRRHAVTHTFGSDEMFRRIGEIVPGHDPFPSARVFGFAAFGPGAADLATAAWARRIPMLGLYGSSEVLALFSMQPLHLPIAERVEGGGRPASPDAEVRVRDIDSGELLAPGESGEIEIRAPTNFSGYLNNPEATAEAVRPDGFFRTGDLGRLRSDGTFVYEARRGDAIRLGGFLVSPTEIEDVLKQVPGVADVQVVAVEIAGQMRAVAFAIASPAREPAEAEVIAAAKAAMAAFKVPARVWFIDEFPTTPSANGTKIQKAKLREMAMERLRAETGA</sequence>
<dbReference type="InterPro" id="IPR000873">
    <property type="entry name" value="AMP-dep_synth/lig_dom"/>
</dbReference>
<gene>
    <name evidence="9" type="ORF">GCM10010994_17950</name>
</gene>
<dbReference type="SUPFAM" id="SSF56801">
    <property type="entry name" value="Acetyl-CoA synthetase-like"/>
    <property type="match status" value="1"/>
</dbReference>
<dbReference type="Gene3D" id="3.30.300.30">
    <property type="match status" value="1"/>
</dbReference>
<evidence type="ECO:0000256" key="1">
    <source>
        <dbReference type="ARBA" id="ARBA00004170"/>
    </source>
</evidence>
<dbReference type="EMBL" id="BMGG01000003">
    <property type="protein sequence ID" value="GGC59594.1"/>
    <property type="molecule type" value="Genomic_DNA"/>
</dbReference>